<evidence type="ECO:0000313" key="2">
    <source>
        <dbReference type="EMBL" id="QUJ75047.1"/>
    </source>
</evidence>
<gene>
    <name evidence="2" type="ORF">KDD17_08295</name>
</gene>
<evidence type="ECO:0000256" key="1">
    <source>
        <dbReference type="SAM" id="Phobius"/>
    </source>
</evidence>
<dbReference type="AlphaFoldDB" id="A0A975PKS9"/>
<feature type="transmembrane region" description="Helical" evidence="1">
    <location>
        <begin position="6"/>
        <end position="26"/>
    </location>
</feature>
<keyword evidence="3" id="KW-1185">Reference proteome</keyword>
<accession>A0A975PKS9</accession>
<dbReference type="EMBL" id="CP073581">
    <property type="protein sequence ID" value="QUJ75047.1"/>
    <property type="molecule type" value="Genomic_DNA"/>
</dbReference>
<keyword evidence="1" id="KW-1133">Transmembrane helix</keyword>
<name>A0A975PKS9_9RHOB</name>
<feature type="transmembrane region" description="Helical" evidence="1">
    <location>
        <begin position="38"/>
        <end position="60"/>
    </location>
</feature>
<dbReference type="KEGG" id="sual:KDD17_08295"/>
<reference evidence="2" key="1">
    <citation type="submission" date="2021-04" db="EMBL/GenBank/DDBJ databases">
        <title>Complete genome sequence for Sulfitobacter sp. strain JK7-1.</title>
        <authorList>
            <person name="Park S.-J."/>
        </authorList>
    </citation>
    <scope>NUCLEOTIDE SEQUENCE</scope>
    <source>
        <strain evidence="2">JK7-1</strain>
    </source>
</reference>
<dbReference type="Proteomes" id="UP000683291">
    <property type="component" value="Chromosome 1"/>
</dbReference>
<protein>
    <submittedName>
        <fullName evidence="2">Uncharacterized protein</fullName>
    </submittedName>
</protein>
<feature type="transmembrane region" description="Helical" evidence="1">
    <location>
        <begin position="72"/>
        <end position="91"/>
    </location>
</feature>
<proteinExistence type="predicted"/>
<keyword evidence="1" id="KW-0472">Membrane</keyword>
<evidence type="ECO:0000313" key="3">
    <source>
        <dbReference type="Proteomes" id="UP000683291"/>
    </source>
</evidence>
<sequence length="94" mass="10297">MLVEALNFIAVPGAIAAVQIVLYLMVLPKFGIRAFWAWSPLVPILAMVGIFFGGGWISFYSLLGPIPGAVPMYQFVMAMISFVPLMLMAFARRA</sequence>
<organism evidence="2 3">
    <name type="scientific">Sulfitobacter albidus</name>
    <dbReference type="NCBI Taxonomy" id="2829501"/>
    <lineage>
        <taxon>Bacteria</taxon>
        <taxon>Pseudomonadati</taxon>
        <taxon>Pseudomonadota</taxon>
        <taxon>Alphaproteobacteria</taxon>
        <taxon>Rhodobacterales</taxon>
        <taxon>Roseobacteraceae</taxon>
        <taxon>Sulfitobacter</taxon>
    </lineage>
</organism>
<keyword evidence="1" id="KW-0812">Transmembrane</keyword>
<dbReference type="RefSeq" id="WP_212703252.1">
    <property type="nucleotide sequence ID" value="NZ_CP073581.1"/>
</dbReference>